<dbReference type="InterPro" id="IPR053153">
    <property type="entry name" value="APC_K+_Transporter"/>
</dbReference>
<accession>A0ABT8G0R0</accession>
<dbReference type="PANTHER" id="PTHR47704">
    <property type="entry name" value="POTASSIUM TRANSPORTER KIMA"/>
    <property type="match status" value="1"/>
</dbReference>
<evidence type="ECO:0000256" key="1">
    <source>
        <dbReference type="SAM" id="Phobius"/>
    </source>
</evidence>
<dbReference type="RefSeq" id="WP_301127533.1">
    <property type="nucleotide sequence ID" value="NZ_JAUHPV010000003.1"/>
</dbReference>
<organism evidence="2 3">
    <name type="scientific">Demequina zhanjiangensis</name>
    <dbReference type="NCBI Taxonomy" id="3051659"/>
    <lineage>
        <taxon>Bacteria</taxon>
        <taxon>Bacillati</taxon>
        <taxon>Actinomycetota</taxon>
        <taxon>Actinomycetes</taxon>
        <taxon>Micrococcales</taxon>
        <taxon>Demequinaceae</taxon>
        <taxon>Demequina</taxon>
    </lineage>
</organism>
<proteinExistence type="predicted"/>
<keyword evidence="1" id="KW-1133">Transmembrane helix</keyword>
<feature type="transmembrane region" description="Helical" evidence="1">
    <location>
        <begin position="31"/>
        <end position="51"/>
    </location>
</feature>
<evidence type="ECO:0008006" key="4">
    <source>
        <dbReference type="Google" id="ProtNLM"/>
    </source>
</evidence>
<comment type="caution">
    <text evidence="2">The sequence shown here is derived from an EMBL/GenBank/DDBJ whole genome shotgun (WGS) entry which is preliminary data.</text>
</comment>
<feature type="transmembrane region" description="Helical" evidence="1">
    <location>
        <begin position="206"/>
        <end position="228"/>
    </location>
</feature>
<feature type="transmembrane region" description="Helical" evidence="1">
    <location>
        <begin position="342"/>
        <end position="364"/>
    </location>
</feature>
<feature type="transmembrane region" description="Helical" evidence="1">
    <location>
        <begin position="438"/>
        <end position="455"/>
    </location>
</feature>
<feature type="transmembrane region" description="Helical" evidence="1">
    <location>
        <begin position="413"/>
        <end position="432"/>
    </location>
</feature>
<keyword evidence="1" id="KW-0812">Transmembrane</keyword>
<keyword evidence="1" id="KW-0472">Membrane</keyword>
<feature type="transmembrane region" description="Helical" evidence="1">
    <location>
        <begin position="119"/>
        <end position="138"/>
    </location>
</feature>
<dbReference type="PANTHER" id="PTHR47704:SF1">
    <property type="entry name" value="POTASSIUM TRANSPORTER KIMA"/>
    <property type="match status" value="1"/>
</dbReference>
<evidence type="ECO:0000313" key="2">
    <source>
        <dbReference type="EMBL" id="MDN4472725.1"/>
    </source>
</evidence>
<feature type="transmembrane region" description="Helical" evidence="1">
    <location>
        <begin position="144"/>
        <end position="164"/>
    </location>
</feature>
<keyword evidence="3" id="KW-1185">Reference proteome</keyword>
<feature type="transmembrane region" description="Helical" evidence="1">
    <location>
        <begin position="370"/>
        <end position="392"/>
    </location>
</feature>
<dbReference type="Proteomes" id="UP001172738">
    <property type="component" value="Unassembled WGS sequence"/>
</dbReference>
<feature type="transmembrane region" description="Helical" evidence="1">
    <location>
        <begin position="249"/>
        <end position="269"/>
    </location>
</feature>
<feature type="transmembrane region" description="Helical" evidence="1">
    <location>
        <begin position="63"/>
        <end position="82"/>
    </location>
</feature>
<name>A0ABT8G0R0_9MICO</name>
<protein>
    <recommendedName>
        <fullName evidence="4">Amino acid/polyamine/organocation transporter, APC superfamily</fullName>
    </recommendedName>
</protein>
<sequence>MRGFLASVKGLVFGRPVATDHATPVMLRTRLALPVFGAGLLSAVAYAPDAIIDSLRQGGQQAATMGVGIGVVVILMLLALAYRSNVRSRPDERADYGLVRDVLGSGPGVVTGAALLIDYLFTVAVSVSAITGIVVYTIPTAHGWERAIGVTVIAVMTIVSLRGIRDRTRVLLTVWFGFLIVIGILVVVGVLFPATEITAPDSIPDTTRSVLVAFAGAISSGAVMVTGIEHLASSGPYHAPPRGARAGRTVLVAAAAASVAFLAVIWLAWRFRVTGWVQGPVLLQVTDKVTDQAWSVWIVGLSAAAILYAAATAVFRRFSNLASLLAHDAYLPRQLSMANDRLVYRGGVLLVAGASALVVIAANADLLVLVHMYVIGVFSSIVLSQLAMVRHFGEALTREASRAKRRRLQARRALHATAVVVASAVWIVVAVFNFVSGAWIAIAALVGLVVLMRSISKHYARMREDVRLTPDDRSDALPSATHGVVLIAQLHRPAMRALAVAKAARHARLEAVAVAIDKKNAAQLQREWGRRNMGMPLIVLDSPFRDLVGPVLTHVRHLHRESPRDVVVVYVPEYVVGRWWERFLHNKATQRLRDQLLNVPNVVVSAVPWQLESARERAAQVQAADANEGL</sequence>
<gene>
    <name evidence="2" type="ORF">QQX04_06925</name>
</gene>
<dbReference type="Gene3D" id="1.20.1740.10">
    <property type="entry name" value="Amino acid/polyamine transporter I"/>
    <property type="match status" value="1"/>
</dbReference>
<reference evidence="2" key="1">
    <citation type="submission" date="2023-06" db="EMBL/GenBank/DDBJ databases">
        <title>SYSU T00b26.</title>
        <authorList>
            <person name="Gao L."/>
            <person name="Fang B.-Z."/>
            <person name="Li W.-J."/>
        </authorList>
    </citation>
    <scope>NUCLEOTIDE SEQUENCE</scope>
    <source>
        <strain evidence="2">SYSU T00b26</strain>
    </source>
</reference>
<evidence type="ECO:0000313" key="3">
    <source>
        <dbReference type="Proteomes" id="UP001172738"/>
    </source>
</evidence>
<feature type="transmembrane region" description="Helical" evidence="1">
    <location>
        <begin position="294"/>
        <end position="315"/>
    </location>
</feature>
<dbReference type="EMBL" id="JAUHPV010000003">
    <property type="protein sequence ID" value="MDN4472725.1"/>
    <property type="molecule type" value="Genomic_DNA"/>
</dbReference>
<feature type="transmembrane region" description="Helical" evidence="1">
    <location>
        <begin position="171"/>
        <end position="194"/>
    </location>
</feature>